<evidence type="ECO:0000259" key="3">
    <source>
        <dbReference type="SMART" id="SM01271"/>
    </source>
</evidence>
<feature type="region of interest" description="Disordered" evidence="1">
    <location>
        <begin position="211"/>
        <end position="250"/>
    </location>
</feature>
<dbReference type="SMART" id="SM01271">
    <property type="entry name" value="LSM14"/>
    <property type="match status" value="1"/>
</dbReference>
<feature type="domain" description="FDF" evidence="2">
    <location>
        <begin position="141"/>
        <end position="216"/>
    </location>
</feature>
<reference evidence="4 5" key="1">
    <citation type="submission" date="2016-05" db="EMBL/GenBank/DDBJ databases">
        <title>Nuclear genome of Blastocystis sp. subtype 1 NandII.</title>
        <authorList>
            <person name="Gentekaki E."/>
            <person name="Curtis B."/>
            <person name="Stairs C."/>
            <person name="Eme L."/>
            <person name="Herman E."/>
            <person name="Klimes V."/>
            <person name="Arias M.C."/>
            <person name="Elias M."/>
            <person name="Hilliou F."/>
            <person name="Klute M."/>
            <person name="Malik S.-B."/>
            <person name="Pightling A."/>
            <person name="Rachubinski R."/>
            <person name="Salas D."/>
            <person name="Schlacht A."/>
            <person name="Suga H."/>
            <person name="Archibald J."/>
            <person name="Ball S.G."/>
            <person name="Clark G."/>
            <person name="Dacks J."/>
            <person name="Van Der Giezen M."/>
            <person name="Tsaousis A."/>
            <person name="Roger A."/>
        </authorList>
    </citation>
    <scope>NUCLEOTIDE SEQUENCE [LARGE SCALE GENOMIC DNA]</scope>
    <source>
        <strain evidence="5">ATCC 50177 / NandII</strain>
    </source>
</reference>
<accession>A0A196SNU4</accession>
<dbReference type="AlphaFoldDB" id="A0A196SNU4"/>
<feature type="domain" description="Lsm14-like N-terminal" evidence="3">
    <location>
        <begin position="3"/>
        <end position="110"/>
    </location>
</feature>
<dbReference type="Pfam" id="PF12701">
    <property type="entry name" value="LSM14"/>
    <property type="match status" value="1"/>
</dbReference>
<evidence type="ECO:0000313" key="5">
    <source>
        <dbReference type="Proteomes" id="UP000078348"/>
    </source>
</evidence>
<dbReference type="SMART" id="SM01199">
    <property type="entry name" value="FDF"/>
    <property type="match status" value="1"/>
</dbReference>
<dbReference type="InterPro" id="IPR025609">
    <property type="entry name" value="Lsm14-like_N"/>
</dbReference>
<protein>
    <recommendedName>
        <fullName evidence="6">Lsm14-like N-terminal domain-containing protein</fullName>
    </recommendedName>
</protein>
<evidence type="ECO:0008006" key="6">
    <source>
        <dbReference type="Google" id="ProtNLM"/>
    </source>
</evidence>
<dbReference type="Gene3D" id="2.30.30.100">
    <property type="match status" value="1"/>
</dbReference>
<proteinExistence type="predicted"/>
<dbReference type="InterPro" id="IPR019050">
    <property type="entry name" value="FDF_dom"/>
</dbReference>
<dbReference type="OrthoDB" id="21539at2759"/>
<dbReference type="STRING" id="478820.A0A196SNU4"/>
<dbReference type="PANTHER" id="PTHR13586">
    <property type="entry name" value="SCD6 PROTEIN-RELATED"/>
    <property type="match status" value="1"/>
</dbReference>
<evidence type="ECO:0000259" key="2">
    <source>
        <dbReference type="SMART" id="SM01199"/>
    </source>
</evidence>
<name>A0A196SNU4_BLAHN</name>
<dbReference type="SUPFAM" id="SSF50182">
    <property type="entry name" value="Sm-like ribonucleoproteins"/>
    <property type="match status" value="1"/>
</dbReference>
<keyword evidence="5" id="KW-1185">Reference proteome</keyword>
<sequence>MASAGGSSYINKIVSLISVSNIRYEGTISAIDNDTITLKNVRIFGTENRECSVFIGVLKETKPVISFTRSGIRCINLIPQYSFFDPSIIETVDSNEPANAYQPQSSSSHANHHERGNQFGRGGSQMSQSEYLKNLPSDDEVPITNDFDFEASNKQFDMDKDFANNTSPAYRKENFFDNLEGNDYERHQRSFPVILRRAMLGRTYRRTDAETFGRSSLEQRNREYRQRNGYYPNGNRRYNRGGYSNPDSFF</sequence>
<dbReference type="Proteomes" id="UP000078348">
    <property type="component" value="Unassembled WGS sequence"/>
</dbReference>
<gene>
    <name evidence="4" type="ORF">AV274_0752</name>
</gene>
<feature type="compositionally biased region" description="Basic and acidic residues" evidence="1">
    <location>
        <begin position="211"/>
        <end position="226"/>
    </location>
</feature>
<dbReference type="EMBL" id="LXWW01000027">
    <property type="protein sequence ID" value="OAO17509.1"/>
    <property type="molecule type" value="Genomic_DNA"/>
</dbReference>
<comment type="caution">
    <text evidence="4">The sequence shown here is derived from an EMBL/GenBank/DDBJ whole genome shotgun (WGS) entry which is preliminary data.</text>
</comment>
<organism evidence="4 5">
    <name type="scientific">Blastocystis sp. subtype 1 (strain ATCC 50177 / NandII)</name>
    <dbReference type="NCBI Taxonomy" id="478820"/>
    <lineage>
        <taxon>Eukaryota</taxon>
        <taxon>Sar</taxon>
        <taxon>Stramenopiles</taxon>
        <taxon>Bigyra</taxon>
        <taxon>Opalozoa</taxon>
        <taxon>Opalinata</taxon>
        <taxon>Blastocystidae</taxon>
        <taxon>Blastocystis</taxon>
    </lineage>
</organism>
<dbReference type="InterPro" id="IPR010920">
    <property type="entry name" value="LSM_dom_sf"/>
</dbReference>
<feature type="compositionally biased region" description="Low complexity" evidence="1">
    <location>
        <begin position="227"/>
        <end position="243"/>
    </location>
</feature>
<feature type="region of interest" description="Disordered" evidence="1">
    <location>
        <begin position="97"/>
        <end position="128"/>
    </location>
</feature>
<evidence type="ECO:0000256" key="1">
    <source>
        <dbReference type="SAM" id="MobiDB-lite"/>
    </source>
</evidence>
<evidence type="ECO:0000313" key="4">
    <source>
        <dbReference type="EMBL" id="OAO17509.1"/>
    </source>
</evidence>
<feature type="compositionally biased region" description="Polar residues" evidence="1">
    <location>
        <begin position="97"/>
        <end position="109"/>
    </location>
</feature>